<dbReference type="CDD" id="cd13442">
    <property type="entry name" value="CDI_toxin_Bp1026b-like"/>
    <property type="match status" value="1"/>
</dbReference>
<dbReference type="Gene3D" id="3.40.1350.120">
    <property type="match status" value="1"/>
</dbReference>
<evidence type="ECO:0000313" key="4">
    <source>
        <dbReference type="EMBL" id="GAA2687718.1"/>
    </source>
</evidence>
<dbReference type="InterPro" id="IPR040559">
    <property type="entry name" value="CdiA_C"/>
</dbReference>
<proteinExistence type="predicted"/>
<dbReference type="Pfam" id="PF21725">
    <property type="entry name" value="T7SS_signal"/>
    <property type="match status" value="1"/>
</dbReference>
<organism evidence="4 5">
    <name type="scientific">Streptomyces lunalinharesii</name>
    <dbReference type="NCBI Taxonomy" id="333384"/>
    <lineage>
        <taxon>Bacteria</taxon>
        <taxon>Bacillati</taxon>
        <taxon>Actinomycetota</taxon>
        <taxon>Actinomycetes</taxon>
        <taxon>Kitasatosporales</taxon>
        <taxon>Streptomycetaceae</taxon>
        <taxon>Streptomyces</taxon>
    </lineage>
</organism>
<feature type="domain" description="tRNA nuclease CdiA C-terminal" evidence="2">
    <location>
        <begin position="340"/>
        <end position="418"/>
    </location>
</feature>
<feature type="compositionally biased region" description="Basic and acidic residues" evidence="1">
    <location>
        <begin position="318"/>
        <end position="334"/>
    </location>
</feature>
<dbReference type="Proteomes" id="UP001500994">
    <property type="component" value="Unassembled WGS sequence"/>
</dbReference>
<accession>A0ABN3SXF4</accession>
<feature type="region of interest" description="Disordered" evidence="1">
    <location>
        <begin position="254"/>
        <end position="343"/>
    </location>
</feature>
<evidence type="ECO:0000259" key="3">
    <source>
        <dbReference type="Pfam" id="PF21725"/>
    </source>
</evidence>
<gene>
    <name evidence="4" type="ORF">GCM10009864_71890</name>
</gene>
<evidence type="ECO:0008006" key="6">
    <source>
        <dbReference type="Google" id="ProtNLM"/>
    </source>
</evidence>
<dbReference type="InterPro" id="IPR033806">
    <property type="entry name" value="CDI_toxin_Bp1026b-like"/>
</dbReference>
<protein>
    <recommendedName>
        <fullName evidence="6">tRNA nuclease CdiA C-terminal domain-containing protein</fullName>
    </recommendedName>
</protein>
<keyword evidence="5" id="KW-1185">Reference proteome</keyword>
<sequence>MTDLEKGSRATQLIPGNPAALRRTQSALQAYGDLLYRAGEGLKRIDTSDGWSGEAADAFHEVYHGQPSKWLRAGDAFHDAAKAMDAYVATLSWAQNQAEDAISLWNSGEENHEAAQSKLDSAASQLDTAGQTAAIIIGEARDLAPPEPGFWSELGDGIGSFLSGTGHVVAKVGETVLTDLASVGNAMLHDPGAVGQVLGGIGLATLGAGGEVAGAALDLTGVGAALGVPTAAVSATAIAGGLGLAGAGASDIFKDAAGPNRVNMESDGRGGGGRPPEDNGHTLPQRDPDPNATARGNPESISKNADPTTVRALTRQNESADKLAQHGYDVEHSPEVPGSKNPDYKINGKVFDCYSPSSGSARNIAGEIQGKIDKEQTERVVLNLTDSPVDVSKMNAQLHDWPNPGLKEVIAIDKDGNILHLYP</sequence>
<dbReference type="InterPro" id="IPR049082">
    <property type="entry name" value="T7SS_signal"/>
</dbReference>
<evidence type="ECO:0000256" key="1">
    <source>
        <dbReference type="SAM" id="MobiDB-lite"/>
    </source>
</evidence>
<comment type="caution">
    <text evidence="4">The sequence shown here is derived from an EMBL/GenBank/DDBJ whole genome shotgun (WGS) entry which is preliminary data.</text>
</comment>
<evidence type="ECO:0000313" key="5">
    <source>
        <dbReference type="Proteomes" id="UP001500994"/>
    </source>
</evidence>
<dbReference type="Pfam" id="PF18451">
    <property type="entry name" value="CdiA_C"/>
    <property type="match status" value="1"/>
</dbReference>
<evidence type="ECO:0000259" key="2">
    <source>
        <dbReference type="Pfam" id="PF18451"/>
    </source>
</evidence>
<name>A0ABN3SXF4_9ACTN</name>
<feature type="domain" description="Putative T7SS secretion signal" evidence="3">
    <location>
        <begin position="3"/>
        <end position="114"/>
    </location>
</feature>
<feature type="compositionally biased region" description="Basic and acidic residues" evidence="1">
    <location>
        <begin position="275"/>
        <end position="289"/>
    </location>
</feature>
<dbReference type="RefSeq" id="WP_344583643.1">
    <property type="nucleotide sequence ID" value="NZ_BAAARK010000042.1"/>
</dbReference>
<reference evidence="4 5" key="1">
    <citation type="journal article" date="2019" name="Int. J. Syst. Evol. Microbiol.">
        <title>The Global Catalogue of Microorganisms (GCM) 10K type strain sequencing project: providing services to taxonomists for standard genome sequencing and annotation.</title>
        <authorList>
            <consortium name="The Broad Institute Genomics Platform"/>
            <consortium name="The Broad Institute Genome Sequencing Center for Infectious Disease"/>
            <person name="Wu L."/>
            <person name="Ma J."/>
        </authorList>
    </citation>
    <scope>NUCLEOTIDE SEQUENCE [LARGE SCALE GENOMIC DNA]</scope>
    <source>
        <strain evidence="4 5">JCM 16374</strain>
    </source>
</reference>
<dbReference type="EMBL" id="BAAARK010000042">
    <property type="protein sequence ID" value="GAA2687718.1"/>
    <property type="molecule type" value="Genomic_DNA"/>
</dbReference>